<protein>
    <submittedName>
        <fullName evidence="1">Uncharacterized protein</fullName>
    </submittedName>
</protein>
<organism evidence="1 2">
    <name type="scientific">Desulfocucumis palustris</name>
    <dbReference type="NCBI Taxonomy" id="1898651"/>
    <lineage>
        <taxon>Bacteria</taxon>
        <taxon>Bacillati</taxon>
        <taxon>Bacillota</taxon>
        <taxon>Clostridia</taxon>
        <taxon>Eubacteriales</taxon>
        <taxon>Desulfocucumaceae</taxon>
        <taxon>Desulfocucumis</taxon>
    </lineage>
</organism>
<dbReference type="EMBL" id="BFAV01000073">
    <property type="protein sequence ID" value="GBF33035.1"/>
    <property type="molecule type" value="Genomic_DNA"/>
</dbReference>
<evidence type="ECO:0000313" key="1">
    <source>
        <dbReference type="EMBL" id="GBF33035.1"/>
    </source>
</evidence>
<name>A0A2L2XA09_9FIRM</name>
<sequence length="42" mass="4878">MFPDKTSAWGEVKVMDLTAGEIDWKDKEANEEAAQDYLRLYI</sequence>
<keyword evidence="2" id="KW-1185">Reference proteome</keyword>
<dbReference type="Proteomes" id="UP000239549">
    <property type="component" value="Unassembled WGS sequence"/>
</dbReference>
<accession>A0A2L2XA09</accession>
<reference evidence="2" key="1">
    <citation type="submission" date="2018-02" db="EMBL/GenBank/DDBJ databases">
        <title>Genome sequence of Desulfocucumis palustris strain NAW-5.</title>
        <authorList>
            <person name="Watanabe M."/>
            <person name="Kojima H."/>
            <person name="Fukui M."/>
        </authorList>
    </citation>
    <scope>NUCLEOTIDE SEQUENCE [LARGE SCALE GENOMIC DNA]</scope>
    <source>
        <strain evidence="2">NAW-5</strain>
    </source>
</reference>
<evidence type="ECO:0000313" key="2">
    <source>
        <dbReference type="Proteomes" id="UP000239549"/>
    </source>
</evidence>
<dbReference type="AlphaFoldDB" id="A0A2L2XA09"/>
<dbReference type="RefSeq" id="WP_269433733.1">
    <property type="nucleotide sequence ID" value="NZ_BFAV01000073.1"/>
</dbReference>
<proteinExistence type="predicted"/>
<gene>
    <name evidence="1" type="ORF">DCCM_2132</name>
</gene>
<comment type="caution">
    <text evidence="1">The sequence shown here is derived from an EMBL/GenBank/DDBJ whole genome shotgun (WGS) entry which is preliminary data.</text>
</comment>